<feature type="region of interest" description="Disordered" evidence="1">
    <location>
        <begin position="230"/>
        <end position="258"/>
    </location>
</feature>
<dbReference type="EMBL" id="JBIRPU010000025">
    <property type="protein sequence ID" value="MFI0796193.1"/>
    <property type="molecule type" value="Genomic_DNA"/>
</dbReference>
<name>A0ABW7SW06_9ACTN</name>
<feature type="chain" id="PRO_5046992389" description="Lipoprotein" evidence="2">
    <location>
        <begin position="21"/>
        <end position="258"/>
    </location>
</feature>
<evidence type="ECO:0000256" key="1">
    <source>
        <dbReference type="SAM" id="MobiDB-lite"/>
    </source>
</evidence>
<protein>
    <recommendedName>
        <fullName evidence="5">Lipoprotein</fullName>
    </recommendedName>
</protein>
<keyword evidence="4" id="KW-1185">Reference proteome</keyword>
<sequence length="258" mass="26173">MNTRRLATTGVALVAAFGLGLGLTGCGNQNGGDAPVGNGNAGASSAPASSAPANALAELTAAALKLNEQSVRVNIKSSVMNGGGLMDPRSKSADMTLDLGAQGGKVRMVTIGDDMWLKAKSISDKWLHMDATKLGANGQMNLMPDGDPGGAKKMIGGVVEVKKTGEGAFSGTLDYTKANPNDKDIKALGEKAKAIPFTAKTDAEGRLVELAVDTSVLLASLGQMTTTYSDFGASVSPEKPAAGETEEAPESLKKAFGG</sequence>
<dbReference type="Proteomes" id="UP001611075">
    <property type="component" value="Unassembled WGS sequence"/>
</dbReference>
<gene>
    <name evidence="3" type="ORF">ACH4OY_26440</name>
</gene>
<evidence type="ECO:0000313" key="3">
    <source>
        <dbReference type="EMBL" id="MFI0796193.1"/>
    </source>
</evidence>
<evidence type="ECO:0000256" key="2">
    <source>
        <dbReference type="SAM" id="SignalP"/>
    </source>
</evidence>
<dbReference type="RefSeq" id="WP_396684091.1">
    <property type="nucleotide sequence ID" value="NZ_JBIRPU010000025.1"/>
</dbReference>
<dbReference type="Gene3D" id="2.50.20.20">
    <property type="match status" value="1"/>
</dbReference>
<keyword evidence="2" id="KW-0732">Signal</keyword>
<accession>A0ABW7SW06</accession>
<organism evidence="3 4">
    <name type="scientific">Micromonospora rubida</name>
    <dbReference type="NCBI Taxonomy" id="2697657"/>
    <lineage>
        <taxon>Bacteria</taxon>
        <taxon>Bacillati</taxon>
        <taxon>Actinomycetota</taxon>
        <taxon>Actinomycetes</taxon>
        <taxon>Micromonosporales</taxon>
        <taxon>Micromonosporaceae</taxon>
        <taxon>Micromonospora</taxon>
    </lineage>
</organism>
<reference evidence="3 4" key="1">
    <citation type="submission" date="2024-10" db="EMBL/GenBank/DDBJ databases">
        <title>The Natural Products Discovery Center: Release of the First 8490 Sequenced Strains for Exploring Actinobacteria Biosynthetic Diversity.</title>
        <authorList>
            <person name="Kalkreuter E."/>
            <person name="Kautsar S.A."/>
            <person name="Yang D."/>
            <person name="Bader C.D."/>
            <person name="Teijaro C.N."/>
            <person name="Fluegel L."/>
            <person name="Davis C.M."/>
            <person name="Simpson J.R."/>
            <person name="Lauterbach L."/>
            <person name="Steele A.D."/>
            <person name="Gui C."/>
            <person name="Meng S."/>
            <person name="Li G."/>
            <person name="Viehrig K."/>
            <person name="Ye F."/>
            <person name="Su P."/>
            <person name="Kiefer A.F."/>
            <person name="Nichols A."/>
            <person name="Cepeda A.J."/>
            <person name="Yan W."/>
            <person name="Fan B."/>
            <person name="Jiang Y."/>
            <person name="Adhikari A."/>
            <person name="Zheng C.-J."/>
            <person name="Schuster L."/>
            <person name="Cowan T.M."/>
            <person name="Smanski M.J."/>
            <person name="Chevrette M.G."/>
            <person name="De Carvalho L.P.S."/>
            <person name="Shen B."/>
        </authorList>
    </citation>
    <scope>NUCLEOTIDE SEQUENCE [LARGE SCALE GENOMIC DNA]</scope>
    <source>
        <strain evidence="3 4">NPDC021253</strain>
    </source>
</reference>
<evidence type="ECO:0000313" key="4">
    <source>
        <dbReference type="Proteomes" id="UP001611075"/>
    </source>
</evidence>
<evidence type="ECO:0008006" key="5">
    <source>
        <dbReference type="Google" id="ProtNLM"/>
    </source>
</evidence>
<comment type="caution">
    <text evidence="3">The sequence shown here is derived from an EMBL/GenBank/DDBJ whole genome shotgun (WGS) entry which is preliminary data.</text>
</comment>
<dbReference type="PROSITE" id="PS51257">
    <property type="entry name" value="PROKAR_LIPOPROTEIN"/>
    <property type="match status" value="1"/>
</dbReference>
<feature type="signal peptide" evidence="2">
    <location>
        <begin position="1"/>
        <end position="20"/>
    </location>
</feature>
<proteinExistence type="predicted"/>